<dbReference type="InterPro" id="IPR053896">
    <property type="entry name" value="BTN3A2-like_Ig-C"/>
</dbReference>
<protein>
    <submittedName>
        <fullName evidence="6">Immunoglobulin superfamily, member 5a</fullName>
    </submittedName>
</protein>
<feature type="transmembrane region" description="Helical" evidence="4">
    <location>
        <begin position="232"/>
        <end position="259"/>
    </location>
</feature>
<dbReference type="GO" id="GO:0016020">
    <property type="term" value="C:membrane"/>
    <property type="evidence" value="ECO:0007669"/>
    <property type="project" value="UniProtKB-SubCell"/>
</dbReference>
<dbReference type="PROSITE" id="PS50835">
    <property type="entry name" value="IG_LIKE"/>
    <property type="match status" value="1"/>
</dbReference>
<dbReference type="InterPro" id="IPR007110">
    <property type="entry name" value="Ig-like_dom"/>
</dbReference>
<dbReference type="SMART" id="SM00409">
    <property type="entry name" value="IG"/>
    <property type="match status" value="1"/>
</dbReference>
<keyword evidence="4" id="KW-1133">Transmembrane helix</keyword>
<dbReference type="Ensembl" id="ENSSPAT00000016218.1">
    <property type="protein sequence ID" value="ENSSPAP00000015961.1"/>
    <property type="gene ID" value="ENSSPAG00000012027.1"/>
</dbReference>
<evidence type="ECO:0000259" key="5">
    <source>
        <dbReference type="PROSITE" id="PS50835"/>
    </source>
</evidence>
<evidence type="ECO:0000256" key="4">
    <source>
        <dbReference type="SAM" id="Phobius"/>
    </source>
</evidence>
<dbReference type="InterPro" id="IPR003597">
    <property type="entry name" value="Ig_C1-set"/>
</dbReference>
<keyword evidence="3" id="KW-0393">Immunoglobulin domain</keyword>
<dbReference type="InterPro" id="IPR013783">
    <property type="entry name" value="Ig-like_fold"/>
</dbReference>
<dbReference type="GeneTree" id="ENSGT00940000165615"/>
<name>A0A3B5A6J8_9TELE</name>
<evidence type="ECO:0000256" key="3">
    <source>
        <dbReference type="ARBA" id="ARBA00023319"/>
    </source>
</evidence>
<dbReference type="PANTHER" id="PTHR44991">
    <property type="entry name" value="IMMUNOGLOBULIN SUPERFAMILY MEMBER 5"/>
    <property type="match status" value="1"/>
</dbReference>
<reference evidence="6" key="1">
    <citation type="submission" date="2023-09" db="UniProtKB">
        <authorList>
            <consortium name="Ensembl"/>
        </authorList>
    </citation>
    <scope>IDENTIFICATION</scope>
</reference>
<dbReference type="Gene3D" id="2.60.40.10">
    <property type="entry name" value="Immunoglobulins"/>
    <property type="match status" value="2"/>
</dbReference>
<organism evidence="6">
    <name type="scientific">Stegastes partitus</name>
    <name type="common">bicolor damselfish</name>
    <dbReference type="NCBI Taxonomy" id="144197"/>
    <lineage>
        <taxon>Eukaryota</taxon>
        <taxon>Metazoa</taxon>
        <taxon>Chordata</taxon>
        <taxon>Craniata</taxon>
        <taxon>Vertebrata</taxon>
        <taxon>Euteleostomi</taxon>
        <taxon>Actinopterygii</taxon>
        <taxon>Neopterygii</taxon>
        <taxon>Teleostei</taxon>
        <taxon>Neoteleostei</taxon>
        <taxon>Acanthomorphata</taxon>
        <taxon>Ovalentaria</taxon>
        <taxon>Pomacentridae</taxon>
        <taxon>Stegastes</taxon>
    </lineage>
</organism>
<evidence type="ECO:0000313" key="6">
    <source>
        <dbReference type="Ensembl" id="ENSSPAP00000015961.1"/>
    </source>
</evidence>
<proteinExistence type="predicted"/>
<comment type="subcellular location">
    <subcellularLocation>
        <location evidence="1">Membrane</location>
    </subcellularLocation>
</comment>
<sequence>MISFKSLYGSWRHVPNTPTPARQHPDKSCLLCPAASEEVQLEPLNSTVLEGSDVQFNATVVGTWRVMTWSVQEFLVLTVSSAGGIIPSSEQFSARFSSDNRSVEFTVHNVTRSQSGPVTCTVQGNFRPKTAQLYVQGEVFTLLHDLWVELQCLTTAWFPVPAVSWTQNGAAVNSSLYNTTSMADGDSFNSTSVLTFQAVSDTTVTCLATVPTLKNPQSSSIFLTVVPKPPDWTVLIAVVVSLGSAALLVLLIIGIIFCYRRRKDKSEKLLTSILLVLL</sequence>
<dbReference type="InterPro" id="IPR036179">
    <property type="entry name" value="Ig-like_dom_sf"/>
</dbReference>
<dbReference type="SUPFAM" id="SSF48726">
    <property type="entry name" value="Immunoglobulin"/>
    <property type="match status" value="2"/>
</dbReference>
<keyword evidence="4" id="KW-0812">Transmembrane</keyword>
<keyword evidence="2 4" id="KW-0472">Membrane</keyword>
<dbReference type="AlphaFoldDB" id="A0A3B5A6J8"/>
<dbReference type="Pfam" id="PF22705">
    <property type="entry name" value="C2-set_3"/>
    <property type="match status" value="1"/>
</dbReference>
<dbReference type="InterPro" id="IPR003599">
    <property type="entry name" value="Ig_sub"/>
</dbReference>
<evidence type="ECO:0000256" key="2">
    <source>
        <dbReference type="ARBA" id="ARBA00023136"/>
    </source>
</evidence>
<dbReference type="PANTHER" id="PTHR44991:SF1">
    <property type="entry name" value="IMMUNOGLOBULIN SUPERFAMILY MEMBER 5"/>
    <property type="match status" value="1"/>
</dbReference>
<accession>A0A3B5A6J8</accession>
<evidence type="ECO:0000256" key="1">
    <source>
        <dbReference type="ARBA" id="ARBA00004370"/>
    </source>
</evidence>
<feature type="domain" description="Ig-like" evidence="5">
    <location>
        <begin position="117"/>
        <end position="224"/>
    </location>
</feature>
<dbReference type="STRING" id="144197.ENSSPAP00000015961"/>
<dbReference type="SMART" id="SM00407">
    <property type="entry name" value="IGc1"/>
    <property type="match status" value="1"/>
</dbReference>